<dbReference type="GO" id="GO:0005634">
    <property type="term" value="C:nucleus"/>
    <property type="evidence" value="ECO:0007669"/>
    <property type="project" value="UniProtKB-SubCell"/>
</dbReference>
<dbReference type="CDD" id="cd11393">
    <property type="entry name" value="bHLH_AtbHLH_like"/>
    <property type="match status" value="1"/>
</dbReference>
<dbReference type="PROSITE" id="PS50888">
    <property type="entry name" value="BHLH"/>
    <property type="match status" value="1"/>
</dbReference>
<dbReference type="InterPro" id="IPR036638">
    <property type="entry name" value="HLH_DNA-bd_sf"/>
</dbReference>
<dbReference type="GO" id="GO:0046983">
    <property type="term" value="F:protein dimerization activity"/>
    <property type="evidence" value="ECO:0007669"/>
    <property type="project" value="InterPro"/>
</dbReference>
<feature type="region of interest" description="Disordered" evidence="6">
    <location>
        <begin position="66"/>
        <end position="99"/>
    </location>
</feature>
<feature type="region of interest" description="Disordered" evidence="6">
    <location>
        <begin position="1"/>
        <end position="38"/>
    </location>
</feature>
<evidence type="ECO:0000313" key="8">
    <source>
        <dbReference type="EMBL" id="THU48146.1"/>
    </source>
</evidence>
<gene>
    <name evidence="8" type="ORF">C4D60_Mb09t23130</name>
</gene>
<dbReference type="SUPFAM" id="SSF47459">
    <property type="entry name" value="HLH, helix-loop-helix DNA-binding domain"/>
    <property type="match status" value="1"/>
</dbReference>
<dbReference type="PROSITE" id="PS51257">
    <property type="entry name" value="PROKAR_LIPOPROTEIN"/>
    <property type="match status" value="1"/>
</dbReference>
<name>A0A4V4H3G5_MUSBA</name>
<accession>A0A4V4H3G5</accession>
<keyword evidence="4" id="KW-0804">Transcription</keyword>
<sequence>MEKEGFMDMLGSEEGKDHLFSPPSCLSSPSSSSSCYSSSTSTQMLWFGGKEEDAVAVLYGVPQISTDSSLSSPSSSPPSTTISTCKSPNKTKVGRGRRTTSVTATIVNTAKKPKTAGSSCPGTIMVRKDKLGERIMALQQLVSPFGKSDTASVLHEALGYIRFLHDQVQGAVPGPSGEHGARGEEQRCRSVVAGRPWEEVAAAETILLFLELVGKSLVS</sequence>
<reference evidence="8 9" key="1">
    <citation type="journal article" date="2019" name="Nat. Plants">
        <title>Genome sequencing of Musa balbisiana reveals subgenome evolution and function divergence in polyploid bananas.</title>
        <authorList>
            <person name="Yao X."/>
        </authorList>
    </citation>
    <scope>NUCLEOTIDE SEQUENCE [LARGE SCALE GENOMIC DNA]</scope>
    <source>
        <strain evidence="9">cv. DH-PKW</strain>
        <tissue evidence="8">Leaves</tissue>
    </source>
</reference>
<dbReference type="GO" id="GO:0000981">
    <property type="term" value="F:DNA-binding transcription factor activity, RNA polymerase II-specific"/>
    <property type="evidence" value="ECO:0007669"/>
    <property type="project" value="TreeGrafter"/>
</dbReference>
<evidence type="ECO:0000256" key="3">
    <source>
        <dbReference type="ARBA" id="ARBA00023015"/>
    </source>
</evidence>
<evidence type="ECO:0000313" key="9">
    <source>
        <dbReference type="Proteomes" id="UP000317650"/>
    </source>
</evidence>
<evidence type="ECO:0000256" key="2">
    <source>
        <dbReference type="ARBA" id="ARBA00005510"/>
    </source>
</evidence>
<keyword evidence="5" id="KW-0539">Nucleus</keyword>
<dbReference type="PANTHER" id="PTHR16223:SF380">
    <property type="entry name" value="HELIX-LOOP-HELIX DNA-BINDING DOMAIN CONTAINING PROTEIN, EXPRESSED"/>
    <property type="match status" value="1"/>
</dbReference>
<keyword evidence="3" id="KW-0805">Transcription regulation</keyword>
<evidence type="ECO:0000259" key="7">
    <source>
        <dbReference type="PROSITE" id="PS50888"/>
    </source>
</evidence>
<comment type="caution">
    <text evidence="8">The sequence shown here is derived from an EMBL/GenBank/DDBJ whole genome shotgun (WGS) entry which is preliminary data.</text>
</comment>
<protein>
    <recommendedName>
        <fullName evidence="7">BHLH domain-containing protein</fullName>
    </recommendedName>
</protein>
<dbReference type="InterPro" id="IPR045239">
    <property type="entry name" value="bHLH95_bHLH"/>
</dbReference>
<comment type="subcellular location">
    <subcellularLocation>
        <location evidence="1">Nucleus</location>
    </subcellularLocation>
</comment>
<dbReference type="PANTHER" id="PTHR16223">
    <property type="entry name" value="TRANSCRIPTION FACTOR BHLH83-RELATED"/>
    <property type="match status" value="1"/>
</dbReference>
<proteinExistence type="inferred from homology"/>
<evidence type="ECO:0000256" key="1">
    <source>
        <dbReference type="ARBA" id="ARBA00004123"/>
    </source>
</evidence>
<dbReference type="EMBL" id="PYDT01000010">
    <property type="protein sequence ID" value="THU48146.1"/>
    <property type="molecule type" value="Genomic_DNA"/>
</dbReference>
<dbReference type="AlphaFoldDB" id="A0A4V4H3G5"/>
<dbReference type="Proteomes" id="UP000317650">
    <property type="component" value="Chromosome 9"/>
</dbReference>
<feature type="domain" description="BHLH" evidence="7">
    <location>
        <begin position="115"/>
        <end position="164"/>
    </location>
</feature>
<organism evidence="8 9">
    <name type="scientific">Musa balbisiana</name>
    <name type="common">Banana</name>
    <dbReference type="NCBI Taxonomy" id="52838"/>
    <lineage>
        <taxon>Eukaryota</taxon>
        <taxon>Viridiplantae</taxon>
        <taxon>Streptophyta</taxon>
        <taxon>Embryophyta</taxon>
        <taxon>Tracheophyta</taxon>
        <taxon>Spermatophyta</taxon>
        <taxon>Magnoliopsida</taxon>
        <taxon>Liliopsida</taxon>
        <taxon>Zingiberales</taxon>
        <taxon>Musaceae</taxon>
        <taxon>Musa</taxon>
    </lineage>
</organism>
<dbReference type="InterPro" id="IPR011598">
    <property type="entry name" value="bHLH_dom"/>
</dbReference>
<feature type="compositionally biased region" description="Low complexity" evidence="6">
    <location>
        <begin position="66"/>
        <end position="88"/>
    </location>
</feature>
<dbReference type="InterPro" id="IPR045843">
    <property type="entry name" value="IND-like"/>
</dbReference>
<evidence type="ECO:0000256" key="6">
    <source>
        <dbReference type="SAM" id="MobiDB-lite"/>
    </source>
</evidence>
<comment type="similarity">
    <text evidence="2">Belongs to the bHLH protein family.</text>
</comment>
<dbReference type="GO" id="GO:0000978">
    <property type="term" value="F:RNA polymerase II cis-regulatory region sequence-specific DNA binding"/>
    <property type="evidence" value="ECO:0007669"/>
    <property type="project" value="TreeGrafter"/>
</dbReference>
<feature type="compositionally biased region" description="Low complexity" evidence="6">
    <location>
        <begin position="21"/>
        <end position="38"/>
    </location>
</feature>
<evidence type="ECO:0000256" key="4">
    <source>
        <dbReference type="ARBA" id="ARBA00023163"/>
    </source>
</evidence>
<evidence type="ECO:0000256" key="5">
    <source>
        <dbReference type="ARBA" id="ARBA00023242"/>
    </source>
</evidence>
<keyword evidence="9" id="KW-1185">Reference proteome</keyword>